<dbReference type="Gene3D" id="3.30.420.10">
    <property type="entry name" value="Ribonuclease H-like superfamily/Ribonuclease H"/>
    <property type="match status" value="1"/>
</dbReference>
<reference evidence="4" key="1">
    <citation type="submission" date="2020-11" db="EMBL/GenBank/DDBJ databases">
        <authorList>
            <person name="Tran Van P."/>
        </authorList>
    </citation>
    <scope>NUCLEOTIDE SEQUENCE</scope>
</reference>
<evidence type="ECO:0000259" key="3">
    <source>
        <dbReference type="Pfam" id="PF17921"/>
    </source>
</evidence>
<dbReference type="GO" id="GO:0003964">
    <property type="term" value="F:RNA-directed DNA polymerase activity"/>
    <property type="evidence" value="ECO:0007669"/>
    <property type="project" value="UniProtKB-EC"/>
</dbReference>
<dbReference type="SUPFAM" id="SSF53098">
    <property type="entry name" value="Ribonuclease H-like"/>
    <property type="match status" value="1"/>
</dbReference>
<dbReference type="EMBL" id="CAJPEX010003845">
    <property type="protein sequence ID" value="CAG0922599.1"/>
    <property type="molecule type" value="Genomic_DNA"/>
</dbReference>
<feature type="region of interest" description="Disordered" evidence="2">
    <location>
        <begin position="1"/>
        <end position="43"/>
    </location>
</feature>
<feature type="compositionally biased region" description="Polar residues" evidence="2">
    <location>
        <begin position="24"/>
        <end position="41"/>
    </location>
</feature>
<dbReference type="InterPro" id="IPR041588">
    <property type="entry name" value="Integrase_H2C2"/>
</dbReference>
<feature type="compositionally biased region" description="Low complexity" evidence="2">
    <location>
        <begin position="729"/>
        <end position="757"/>
    </location>
</feature>
<keyword evidence="5" id="KW-1185">Reference proteome</keyword>
<dbReference type="OrthoDB" id="6625139at2759"/>
<dbReference type="AlphaFoldDB" id="A0A7R9BVL8"/>
<feature type="domain" description="Integrase zinc-binding" evidence="3">
    <location>
        <begin position="350"/>
        <end position="404"/>
    </location>
</feature>
<dbReference type="GO" id="GO:0003676">
    <property type="term" value="F:nucleic acid binding"/>
    <property type="evidence" value="ECO:0007669"/>
    <property type="project" value="InterPro"/>
</dbReference>
<dbReference type="EMBL" id="OA885882">
    <property type="protein sequence ID" value="CAD7282447.1"/>
    <property type="molecule type" value="Genomic_DNA"/>
</dbReference>
<feature type="compositionally biased region" description="Polar residues" evidence="2">
    <location>
        <begin position="664"/>
        <end position="675"/>
    </location>
</feature>
<feature type="region of interest" description="Disordered" evidence="2">
    <location>
        <begin position="605"/>
        <end position="757"/>
    </location>
</feature>
<protein>
    <recommendedName>
        <fullName evidence="1">RNA-directed DNA polymerase</fullName>
        <ecNumber evidence="1">2.7.7.49</ecNumber>
    </recommendedName>
</protein>
<dbReference type="Pfam" id="PF17921">
    <property type="entry name" value="Integrase_H2C2"/>
    <property type="match status" value="1"/>
</dbReference>
<feature type="compositionally biased region" description="Basic and acidic residues" evidence="2">
    <location>
        <begin position="137"/>
        <end position="167"/>
    </location>
</feature>
<proteinExistence type="predicted"/>
<dbReference type="InterPro" id="IPR050951">
    <property type="entry name" value="Retrovirus_Pol_polyprotein"/>
</dbReference>
<accession>A0A7R9BVL8</accession>
<feature type="compositionally biased region" description="Polar residues" evidence="2">
    <location>
        <begin position="102"/>
        <end position="116"/>
    </location>
</feature>
<gene>
    <name evidence="4" type="ORF">NMOB1V02_LOCUS10072</name>
</gene>
<dbReference type="PANTHER" id="PTHR37984:SF5">
    <property type="entry name" value="PROTEIN NYNRIN-LIKE"/>
    <property type="match status" value="1"/>
</dbReference>
<feature type="compositionally biased region" description="Basic and acidic residues" evidence="2">
    <location>
        <begin position="605"/>
        <end position="616"/>
    </location>
</feature>
<dbReference type="PANTHER" id="PTHR37984">
    <property type="entry name" value="PROTEIN CBG26694"/>
    <property type="match status" value="1"/>
</dbReference>
<dbReference type="InterPro" id="IPR036397">
    <property type="entry name" value="RNaseH_sf"/>
</dbReference>
<dbReference type="Proteomes" id="UP000678499">
    <property type="component" value="Unassembled WGS sequence"/>
</dbReference>
<feature type="region of interest" description="Disordered" evidence="2">
    <location>
        <begin position="63"/>
        <end position="84"/>
    </location>
</feature>
<evidence type="ECO:0000313" key="5">
    <source>
        <dbReference type="Proteomes" id="UP000678499"/>
    </source>
</evidence>
<name>A0A7R9BVL8_9CRUS</name>
<dbReference type="InterPro" id="IPR012337">
    <property type="entry name" value="RNaseH-like_sf"/>
</dbReference>
<evidence type="ECO:0000256" key="1">
    <source>
        <dbReference type="ARBA" id="ARBA00012493"/>
    </source>
</evidence>
<sequence length="757" mass="84458">MGQLPGIRGQIPPHAPNTPRASPAPQTQQQTNRRPKTTASGVQKHYCDHHQRYVLHTTAECSLGQNSRPNTATGNQSPRNLQSCTYHPGRLVAHSTAECRNNPANQVIRRQTAQTRETPRLGSDGCPLLDPPSYRQQPHDHHRYQEQTRHSTDRYWSHQVIHGDQRRSRSRANTPPDESKDLRSRLTHLRRHQPLADYSATFFLLANVRYPIILGLDTLKNLPFCVTLDGQRIFSGFQTIKPINEVPQAEPGEGITFVNGSPAEQNAIANLLTTYKDNIFQWSGKHGLFPQHIASIPTNGQDPEPPRRIRLSPDKIPAMTEILANYTKAGIIEPAQSTLNSIQLRKVPDPGQRAEIIDQYHVEMGHTNWKKTFDTIRRRFTWPGMRTDIFHHVLQCAKCFTFNSATAAVGTKLTPVPPADKHDRLGVDFWGPFPPSTKGNRYDNNSHAIDYYSRRVVTTPVKRATANALCSFLADVFAQMGTFEIIHLDGAAVFNSAPDISQELKLVKARHQKYRKRYINQANKNRRPAFKLGQMVTLRPRLKTTEKHAANRRFLPKRFGPFRITAVLGEAKYRIQTPIGDRQANAWELQPYNFPVAPPLTIPKHLDIDKTDRPQFRLDPGTLDTTSKTDDKAQPVTSSPAARPACNDPNTGPATPGRDLPRTPTGTSPISSVNIPQFDSPPQQPTPSPHPDLTTDANAADSPAPVAPNRQWRKRQRTSSPAAGPSHNPSMAPDPSPTTTTSHSHRTSTGSPNAQGP</sequence>
<feature type="region of interest" description="Disordered" evidence="2">
    <location>
        <begin position="102"/>
        <end position="181"/>
    </location>
</feature>
<dbReference type="EC" id="2.7.7.49" evidence="1"/>
<organism evidence="4">
    <name type="scientific">Notodromas monacha</name>
    <dbReference type="NCBI Taxonomy" id="399045"/>
    <lineage>
        <taxon>Eukaryota</taxon>
        <taxon>Metazoa</taxon>
        <taxon>Ecdysozoa</taxon>
        <taxon>Arthropoda</taxon>
        <taxon>Crustacea</taxon>
        <taxon>Oligostraca</taxon>
        <taxon>Ostracoda</taxon>
        <taxon>Podocopa</taxon>
        <taxon>Podocopida</taxon>
        <taxon>Cypridocopina</taxon>
        <taxon>Cypridoidea</taxon>
        <taxon>Cyprididae</taxon>
        <taxon>Notodromas</taxon>
    </lineage>
</organism>
<evidence type="ECO:0000256" key="2">
    <source>
        <dbReference type="SAM" id="MobiDB-lite"/>
    </source>
</evidence>
<dbReference type="Gene3D" id="1.10.340.70">
    <property type="match status" value="1"/>
</dbReference>
<evidence type="ECO:0000313" key="4">
    <source>
        <dbReference type="EMBL" id="CAD7282447.1"/>
    </source>
</evidence>